<dbReference type="Proteomes" id="UP001589818">
    <property type="component" value="Unassembled WGS sequence"/>
</dbReference>
<dbReference type="Pfam" id="PF05592">
    <property type="entry name" value="Bac_rhamnosid"/>
    <property type="match status" value="1"/>
</dbReference>
<evidence type="ECO:0000259" key="1">
    <source>
        <dbReference type="Pfam" id="PF05592"/>
    </source>
</evidence>
<evidence type="ECO:0000313" key="7">
    <source>
        <dbReference type="Proteomes" id="UP001589818"/>
    </source>
</evidence>
<evidence type="ECO:0000313" key="6">
    <source>
        <dbReference type="EMBL" id="MFC0392574.1"/>
    </source>
</evidence>
<keyword evidence="7" id="KW-1185">Reference proteome</keyword>
<organism evidence="6 7">
    <name type="scientific">Paenibacillus mendelii</name>
    <dbReference type="NCBI Taxonomy" id="206163"/>
    <lineage>
        <taxon>Bacteria</taxon>
        <taxon>Bacillati</taxon>
        <taxon>Bacillota</taxon>
        <taxon>Bacilli</taxon>
        <taxon>Bacillales</taxon>
        <taxon>Paenibacillaceae</taxon>
        <taxon>Paenibacillus</taxon>
    </lineage>
</organism>
<dbReference type="Pfam" id="PF17390">
    <property type="entry name" value="Bac_rhamnosid_C"/>
    <property type="match status" value="1"/>
</dbReference>
<dbReference type="Pfam" id="PF08531">
    <property type="entry name" value="Bac_rhamnosid_N"/>
    <property type="match status" value="1"/>
</dbReference>
<dbReference type="SUPFAM" id="SSF48208">
    <property type="entry name" value="Six-hairpin glycosidases"/>
    <property type="match status" value="1"/>
</dbReference>
<feature type="domain" description="Alpha-L-rhamnosidase concanavalin-like" evidence="1">
    <location>
        <begin position="465"/>
        <end position="555"/>
    </location>
</feature>
<feature type="domain" description="Bacterial alpha-L-rhamnosidase N-terminal" evidence="2">
    <location>
        <begin position="39"/>
        <end position="179"/>
    </location>
</feature>
<dbReference type="Pfam" id="PF21557">
    <property type="entry name" value="RhaB_D2"/>
    <property type="match status" value="1"/>
</dbReference>
<dbReference type="Gene3D" id="2.60.420.10">
    <property type="entry name" value="Maltose phosphorylase, domain 3"/>
    <property type="match status" value="1"/>
</dbReference>
<feature type="domain" description="Alpha-L-rhamnosidase six-hairpin glycosidase" evidence="3">
    <location>
        <begin position="565"/>
        <end position="906"/>
    </location>
</feature>
<dbReference type="RefSeq" id="WP_256555683.1">
    <property type="nucleotide sequence ID" value="NZ_JANHOF010000030.1"/>
</dbReference>
<dbReference type="PANTHER" id="PTHR34987">
    <property type="entry name" value="C, PUTATIVE (AFU_ORTHOLOGUE AFUA_3G02880)-RELATED"/>
    <property type="match status" value="1"/>
</dbReference>
<evidence type="ECO:0000259" key="3">
    <source>
        <dbReference type="Pfam" id="PF17389"/>
    </source>
</evidence>
<dbReference type="Gene3D" id="2.60.120.260">
    <property type="entry name" value="Galactose-binding domain-like"/>
    <property type="match status" value="3"/>
</dbReference>
<dbReference type="InterPro" id="IPR035398">
    <property type="entry name" value="Bac_rhamnosid_C"/>
</dbReference>
<reference evidence="6 7" key="1">
    <citation type="submission" date="2024-09" db="EMBL/GenBank/DDBJ databases">
        <authorList>
            <person name="Sun Q."/>
            <person name="Mori K."/>
        </authorList>
    </citation>
    <scope>NUCLEOTIDE SEQUENCE [LARGE SCALE GENOMIC DNA]</scope>
    <source>
        <strain evidence="6 7">CCM 4839</strain>
    </source>
</reference>
<sequence length="986" mass="111193">MRWTAKWIWGGSESSPRNEWRCFRKTFVLNSGDWEEGMLSISADSRYVLYVNGTRVGRGPSRSWPSEQSFDTHEVGHLLKAGMSNTIAVLVQHYGVSNFYYIRGRGGLLAQLDLRLGQETVRQVATDDTWRTSRHEGQGKRVQRMSSQQGFVERIDARLWDEQWIEPDFNDGCWTHACIVGEVGTAPWTALLLRTIPPLAEETVYPSRVESLSQVVPIPWTGCIDLRNHMIPGSETDANATHYAGYVATLIRTGKPAKAVIGLLYALPILQGAFVNGVYYPKKKLKAVQTQRYVEVDLQSGDNLLMIVLAGSDHSRGLFIGVDCSEPFELVSPVGVAGDDVSPFVSIGPFISYEYLDHQYGPEEKAKQRVIEACAAFGSDLPDMAPEAAQTIEWFRAVGQSAGADELDAYSRWIRPISNTYVSEESVFAHAIWKKQSIAMPVPAALQHLTAAHAVPSFIPVYEEQDTEIIVDFGRQGSGYIQFKVEAEAGTVLDFYGFEHMHEGWIQYTTYLDNSLRYICREGHQQYTSNVRRGFRYLMVTVRGARTPVKITGIQLLQSHYPVAETGRFLCPDQTLNEIWRISRHTAKLCMEDTFVDCPAYEQTFWVGDSRNEALISYYLFGGEELVKRCLELVPGSASQTPLYADQVPSGFSSVIPNWTFFWVNACEEYYERTGDRSFAAGIWPHVAYTLDHYLKLLNENGLLSLDAWNFLDWAPIDQPREGIVTHQNMFLVKALQSAAELGGLAGDGKKASQYRETAERLSAAINRHLWQEEKQAYLDCIHSDGRPSDIFSMQTQVVAILCGIPNGERKEMLMHYLVSPPSGFVPIGSPFMSFFYYEALAQADQHRYMVDDMRRQYGQMLDYEATTCWEMYPKMKEGRIDPYNLTRSHCHAWSAAPGYFLGAYVLGVQSTAPGMRKVKIEPHPCGLEWARGSVPLPGEGRIDVSWRMEEDSCMLLRVWLPAAIEAEVRLPVGVEGNVEIYRLGE</sequence>
<evidence type="ECO:0000259" key="4">
    <source>
        <dbReference type="Pfam" id="PF17390"/>
    </source>
</evidence>
<dbReference type="InterPro" id="IPR008928">
    <property type="entry name" value="6-hairpin_glycosidase_sf"/>
</dbReference>
<dbReference type="EMBL" id="JBHLVF010000018">
    <property type="protein sequence ID" value="MFC0392574.1"/>
    <property type="molecule type" value="Genomic_DNA"/>
</dbReference>
<feature type="domain" description="Alpha-L-rhamnosidase C-terminal" evidence="4">
    <location>
        <begin position="908"/>
        <end position="978"/>
    </location>
</feature>
<proteinExistence type="predicted"/>
<name>A0ABV6J9J9_9BACL</name>
<accession>A0ABV6J9J9</accession>
<dbReference type="InterPro" id="IPR012341">
    <property type="entry name" value="6hp_glycosidase-like_sf"/>
</dbReference>
<keyword evidence="6" id="KW-0378">Hydrolase</keyword>
<dbReference type="PANTHER" id="PTHR34987:SF2">
    <property type="entry name" value="B, PUTATIVE (AFU_ORTHOLOGUE AFUA_7G05040)-RELATED"/>
    <property type="match status" value="1"/>
</dbReference>
<dbReference type="GO" id="GO:0016787">
    <property type="term" value="F:hydrolase activity"/>
    <property type="evidence" value="ECO:0007669"/>
    <property type="project" value="UniProtKB-KW"/>
</dbReference>
<dbReference type="Pfam" id="PF17389">
    <property type="entry name" value="Bac_rhamnosid6H"/>
    <property type="match status" value="1"/>
</dbReference>
<evidence type="ECO:0000259" key="2">
    <source>
        <dbReference type="Pfam" id="PF08531"/>
    </source>
</evidence>
<gene>
    <name evidence="6" type="ORF">ACFFJ8_14470</name>
</gene>
<dbReference type="InterPro" id="IPR008902">
    <property type="entry name" value="Rhamnosid_concanavalin"/>
</dbReference>
<dbReference type="SUPFAM" id="SSF49785">
    <property type="entry name" value="Galactose-binding domain-like"/>
    <property type="match status" value="1"/>
</dbReference>
<dbReference type="InterPro" id="IPR035396">
    <property type="entry name" value="Bac_rhamnosid6H"/>
</dbReference>
<dbReference type="Gene3D" id="1.50.10.10">
    <property type="match status" value="1"/>
</dbReference>
<dbReference type="InterPro" id="IPR008979">
    <property type="entry name" value="Galactose-bd-like_sf"/>
</dbReference>
<dbReference type="InterPro" id="IPR048653">
    <property type="entry name" value="RhaB_D2"/>
</dbReference>
<comment type="caution">
    <text evidence="6">The sequence shown here is derived from an EMBL/GenBank/DDBJ whole genome shotgun (WGS) entry which is preliminary data.</text>
</comment>
<protein>
    <submittedName>
        <fullName evidence="6">Family 78 glycoside hydrolase catalytic domain</fullName>
    </submittedName>
</protein>
<evidence type="ECO:0000259" key="5">
    <source>
        <dbReference type="Pfam" id="PF21557"/>
    </source>
</evidence>
<feature type="domain" description="Alpha-L-rhamnosidase" evidence="5">
    <location>
        <begin position="220"/>
        <end position="369"/>
    </location>
</feature>
<dbReference type="InterPro" id="IPR013737">
    <property type="entry name" value="Bac_rhamnosid_N"/>
</dbReference>